<feature type="transmembrane region" description="Helical" evidence="2">
    <location>
        <begin position="88"/>
        <end position="110"/>
    </location>
</feature>
<evidence type="ECO:0000256" key="2">
    <source>
        <dbReference type="SAM" id="Phobius"/>
    </source>
</evidence>
<evidence type="ECO:0000256" key="1">
    <source>
        <dbReference type="SAM" id="MobiDB-lite"/>
    </source>
</evidence>
<feature type="transmembrane region" description="Helical" evidence="2">
    <location>
        <begin position="20"/>
        <end position="41"/>
    </location>
</feature>
<sequence length="543" mass="60919">MAGAWISLSTRWSLSSVQASLNVIISIMGTIGIWSFSRFWWQKAGHKVVREKSEVPLAALYTVAAPGDAWDVAVVLGRRLFHRDNWSLLFQVIFVVTVTLGSIFSGPIAAATSRTRPTNQIRALQVLQTVKQHGSPASNLLQAIVLWNQTIKSLDEAAFPYDQLLDFLPPSTANWTYISSEWDPTWNMDCDFTEETILPNLVGTGNATFYDPLNAFPAFRDTYPPRWLNKSEYRRQAEFTSWTSETGINAPFKDIILYFMISSDPAVNDRWKLNEETFEISMSALHLHDVSALNNEFFNLQGKQAWRPTGFVRNASYTRFECSISRKLIVANQDEVPFPWTNDTFSIALEYAANWAYPFYAKEALNITYPVPTAKQLLRFYQAYILTIGTLKDPLSSPRSLTVRLETVQISVVFLAVLILAAFTITWLSARYFVFVNSHKSKLGEACVPDGKMEWIVYTAKISAAAGVDHQTSGGKPVKDRAYLRAATFGLVALDAKAPGVEVRHPSLARVQTRKQSTSEHPSHHEDSASNRPGLPISSVRSE</sequence>
<keyword evidence="2" id="KW-0472">Membrane</keyword>
<keyword evidence="2" id="KW-0812">Transmembrane</keyword>
<evidence type="ECO:0000313" key="3">
    <source>
        <dbReference type="EMBL" id="KAL2072655.1"/>
    </source>
</evidence>
<keyword evidence="4" id="KW-1185">Reference proteome</keyword>
<organism evidence="3 4">
    <name type="scientific">Oculimacula yallundae</name>
    <dbReference type="NCBI Taxonomy" id="86028"/>
    <lineage>
        <taxon>Eukaryota</taxon>
        <taxon>Fungi</taxon>
        <taxon>Dikarya</taxon>
        <taxon>Ascomycota</taxon>
        <taxon>Pezizomycotina</taxon>
        <taxon>Leotiomycetes</taxon>
        <taxon>Helotiales</taxon>
        <taxon>Ploettnerulaceae</taxon>
        <taxon>Oculimacula</taxon>
    </lineage>
</organism>
<evidence type="ECO:0000313" key="4">
    <source>
        <dbReference type="Proteomes" id="UP001595075"/>
    </source>
</evidence>
<accession>A0ABR4CS11</accession>
<dbReference type="Proteomes" id="UP001595075">
    <property type="component" value="Unassembled WGS sequence"/>
</dbReference>
<feature type="region of interest" description="Disordered" evidence="1">
    <location>
        <begin position="505"/>
        <end position="543"/>
    </location>
</feature>
<reference evidence="3 4" key="1">
    <citation type="journal article" date="2024" name="Commun. Biol.">
        <title>Comparative genomic analysis of thermophilic fungi reveals convergent evolutionary adaptations and gene losses.</title>
        <authorList>
            <person name="Steindorff A.S."/>
            <person name="Aguilar-Pontes M.V."/>
            <person name="Robinson A.J."/>
            <person name="Andreopoulos B."/>
            <person name="LaButti K."/>
            <person name="Kuo A."/>
            <person name="Mondo S."/>
            <person name="Riley R."/>
            <person name="Otillar R."/>
            <person name="Haridas S."/>
            <person name="Lipzen A."/>
            <person name="Grimwood J."/>
            <person name="Schmutz J."/>
            <person name="Clum A."/>
            <person name="Reid I.D."/>
            <person name="Moisan M.C."/>
            <person name="Butler G."/>
            <person name="Nguyen T.T.M."/>
            <person name="Dewar K."/>
            <person name="Conant G."/>
            <person name="Drula E."/>
            <person name="Henrissat B."/>
            <person name="Hansel C."/>
            <person name="Singer S."/>
            <person name="Hutchinson M.I."/>
            <person name="de Vries R.P."/>
            <person name="Natvig D.O."/>
            <person name="Powell A.J."/>
            <person name="Tsang A."/>
            <person name="Grigoriev I.V."/>
        </authorList>
    </citation>
    <scope>NUCLEOTIDE SEQUENCE [LARGE SCALE GENOMIC DNA]</scope>
    <source>
        <strain evidence="3 4">CBS 494.80</strain>
    </source>
</reference>
<keyword evidence="2" id="KW-1133">Transmembrane helix</keyword>
<name>A0ABR4CS11_9HELO</name>
<feature type="compositionally biased region" description="Basic and acidic residues" evidence="1">
    <location>
        <begin position="517"/>
        <end position="529"/>
    </location>
</feature>
<dbReference type="EMBL" id="JAZHXI010000004">
    <property type="protein sequence ID" value="KAL2072655.1"/>
    <property type="molecule type" value="Genomic_DNA"/>
</dbReference>
<protein>
    <submittedName>
        <fullName evidence="3">Uncharacterized protein</fullName>
    </submittedName>
</protein>
<comment type="caution">
    <text evidence="3">The sequence shown here is derived from an EMBL/GenBank/DDBJ whole genome shotgun (WGS) entry which is preliminary data.</text>
</comment>
<proteinExistence type="predicted"/>
<feature type="transmembrane region" description="Helical" evidence="2">
    <location>
        <begin position="410"/>
        <end position="434"/>
    </location>
</feature>
<gene>
    <name evidence="3" type="ORF">VTL71DRAFT_11998</name>
</gene>